<evidence type="ECO:0008006" key="4">
    <source>
        <dbReference type="Google" id="ProtNLM"/>
    </source>
</evidence>
<accession>A0A1X7L056</accession>
<evidence type="ECO:0000256" key="1">
    <source>
        <dbReference type="SAM" id="Phobius"/>
    </source>
</evidence>
<keyword evidence="1" id="KW-0472">Membrane</keyword>
<dbReference type="OrthoDB" id="5057864at2"/>
<protein>
    <recommendedName>
        <fullName evidence="4">SbsA Ig-like domain-containing protein</fullName>
    </recommendedName>
</protein>
<keyword evidence="1" id="KW-1133">Transmembrane helix</keyword>
<sequence>MSTESRGAAPAHRGSFRRTLAAMVAVLVVLCTGLAVLTLGQGPRLVRSDIDADGVVQLTQQRLLMHSNEPLAEIDAEQVSVTPSIPLKVATDGNTLSITFEQRLLYGTDYVVSVSGVTSPFHEAASTFDYSFTTGSPPLYYLQKGAPDAVGGAADAIVRTTVSGTARDVVYSAPRIQDFAVVGSSLAIATETDDGMSQLVLVAPGQSAVETLPLPTRGTITQLGSSVKQAMLGFRFTGADPADGYSNTLLLFDLLAKHTSFTLPGTVIGEPLQVDQWRFIPDSTLVETTADGVMSIYDSALQQGAVIGDYDDLGEVAPAGAQSVIGGQGAFHVLDLLSGEVSPLKPILPEGAIPVGLPLLGPDDTTTVSVVSVGAVDGTTRQVVVRSDDGGATVIFDTASAEARIVSVTQSPNTQYLAIAVQPRTGAEVATSLVDRSSGAVERTLTGLRVTWQ</sequence>
<reference evidence="3" key="1">
    <citation type="submission" date="2017-04" db="EMBL/GenBank/DDBJ databases">
        <authorList>
            <person name="Varghese N."/>
            <person name="Submissions S."/>
        </authorList>
    </citation>
    <scope>NUCLEOTIDE SEQUENCE [LARGE SCALE GENOMIC DNA]</scope>
    <source>
        <strain evidence="3">VKM Ac-2510</strain>
    </source>
</reference>
<feature type="transmembrane region" description="Helical" evidence="1">
    <location>
        <begin position="20"/>
        <end position="40"/>
    </location>
</feature>
<dbReference type="Proteomes" id="UP000193244">
    <property type="component" value="Unassembled WGS sequence"/>
</dbReference>
<dbReference type="AlphaFoldDB" id="A0A1X7L056"/>
<name>A0A1X7L056_9MICO</name>
<dbReference type="STRING" id="150121.SAMN06296010_3168"/>
<evidence type="ECO:0000313" key="3">
    <source>
        <dbReference type="Proteomes" id="UP000193244"/>
    </source>
</evidence>
<organism evidence="2 3">
    <name type="scientific">Agreia pratensis</name>
    <dbReference type="NCBI Taxonomy" id="150121"/>
    <lineage>
        <taxon>Bacteria</taxon>
        <taxon>Bacillati</taxon>
        <taxon>Actinomycetota</taxon>
        <taxon>Actinomycetes</taxon>
        <taxon>Micrococcales</taxon>
        <taxon>Microbacteriaceae</taxon>
        <taxon>Agreia</taxon>
    </lineage>
</organism>
<gene>
    <name evidence="2" type="ORF">SAMN06296010_3168</name>
</gene>
<proteinExistence type="predicted"/>
<keyword evidence="3" id="KW-1185">Reference proteome</keyword>
<dbReference type="EMBL" id="FXAY01000006">
    <property type="protein sequence ID" value="SMG47218.1"/>
    <property type="molecule type" value="Genomic_DNA"/>
</dbReference>
<keyword evidence="1" id="KW-0812">Transmembrane</keyword>
<evidence type="ECO:0000313" key="2">
    <source>
        <dbReference type="EMBL" id="SMG47218.1"/>
    </source>
</evidence>
<dbReference type="RefSeq" id="WP_139824943.1">
    <property type="nucleotide sequence ID" value="NZ_FXAY01000006.1"/>
</dbReference>